<sequence>MRILNINSYYFSSSIYKPMEEALLKKECDLTTYVPLSKNYEIREECQYDELPNYLDVINCYNKYDRIFFYLKHNKIKKDFLSRYQFYNYDLLHAHSLFSNGYIAYCAYKKYNIPYVVAVRNTDVNLFFKKIIYLRKLGIEILLNASKIIFLSEPYKEYCIERYIEMQDHLQIKNKSVVVPNGIDKFWLENKLKGPKRKSEECIRIIFVGAITKRKNLDTVLKSCKILHKKGYSIKFTVVGKAVDKNIMERLKKCNFVNLVDRVDREDLIYYYRQSDIFVMPSITETFGLVYPEAMSQGLPVIYTRGQGFDGQFNEGIVGYSVNCRDAVEISEKILKIEENYTDISNRCVKLVDKFNWDKIANKYIDIYNECIYSNIE</sequence>
<evidence type="ECO:0000259" key="1">
    <source>
        <dbReference type="Pfam" id="PF00534"/>
    </source>
</evidence>
<keyword evidence="4" id="KW-1185">Reference proteome</keyword>
<keyword evidence="3" id="KW-0808">Transferase</keyword>
<dbReference type="EMBL" id="FUWV01000007">
    <property type="protein sequence ID" value="SJZ67915.1"/>
    <property type="molecule type" value="Genomic_DNA"/>
</dbReference>
<gene>
    <name evidence="3" type="ORF">SAMN02745973_01384</name>
</gene>
<dbReference type="RefSeq" id="WP_087678812.1">
    <property type="nucleotide sequence ID" value="NZ_FUWV01000007.1"/>
</dbReference>
<dbReference type="InterPro" id="IPR001296">
    <property type="entry name" value="Glyco_trans_1"/>
</dbReference>
<feature type="domain" description="Glycosyltransferase subfamily 4-like N-terminal" evidence="2">
    <location>
        <begin position="83"/>
        <end position="184"/>
    </location>
</feature>
<dbReference type="SUPFAM" id="SSF53756">
    <property type="entry name" value="UDP-Glycosyltransferase/glycogen phosphorylase"/>
    <property type="match status" value="1"/>
</dbReference>
<dbReference type="PANTHER" id="PTHR45947">
    <property type="entry name" value="SULFOQUINOVOSYL TRANSFERASE SQD2"/>
    <property type="match status" value="1"/>
</dbReference>
<dbReference type="Pfam" id="PF00534">
    <property type="entry name" value="Glycos_transf_1"/>
    <property type="match status" value="1"/>
</dbReference>
<dbReference type="Pfam" id="PF13439">
    <property type="entry name" value="Glyco_transf_4"/>
    <property type="match status" value="1"/>
</dbReference>
<dbReference type="AlphaFoldDB" id="A0A1T4MM97"/>
<dbReference type="PANTHER" id="PTHR45947:SF3">
    <property type="entry name" value="SULFOQUINOVOSYL TRANSFERASE SQD2"/>
    <property type="match status" value="1"/>
</dbReference>
<evidence type="ECO:0000313" key="3">
    <source>
        <dbReference type="EMBL" id="SJZ67915.1"/>
    </source>
</evidence>
<protein>
    <submittedName>
        <fullName evidence="3">Glycosyltransferase involved in cell wall bisynthesis</fullName>
    </submittedName>
</protein>
<proteinExistence type="predicted"/>
<evidence type="ECO:0000313" key="4">
    <source>
        <dbReference type="Proteomes" id="UP000196365"/>
    </source>
</evidence>
<dbReference type="InterPro" id="IPR028098">
    <property type="entry name" value="Glyco_trans_4-like_N"/>
</dbReference>
<reference evidence="3 4" key="1">
    <citation type="submission" date="2017-02" db="EMBL/GenBank/DDBJ databases">
        <authorList>
            <person name="Peterson S.W."/>
        </authorList>
    </citation>
    <scope>NUCLEOTIDE SEQUENCE [LARGE SCALE GENOMIC DNA]</scope>
    <source>
        <strain evidence="3 4">DSM 15102</strain>
    </source>
</reference>
<dbReference type="Proteomes" id="UP000196365">
    <property type="component" value="Unassembled WGS sequence"/>
</dbReference>
<feature type="domain" description="Glycosyl transferase family 1" evidence="1">
    <location>
        <begin position="194"/>
        <end position="348"/>
    </location>
</feature>
<dbReference type="CDD" id="cd03801">
    <property type="entry name" value="GT4_PimA-like"/>
    <property type="match status" value="1"/>
</dbReference>
<dbReference type="OrthoDB" id="9802525at2"/>
<dbReference type="GO" id="GO:0016757">
    <property type="term" value="F:glycosyltransferase activity"/>
    <property type="evidence" value="ECO:0007669"/>
    <property type="project" value="InterPro"/>
</dbReference>
<accession>A0A1T4MM97</accession>
<organism evidence="3 4">
    <name type="scientific">Garciella nitratireducens DSM 15102</name>
    <dbReference type="NCBI Taxonomy" id="1121911"/>
    <lineage>
        <taxon>Bacteria</taxon>
        <taxon>Bacillati</taxon>
        <taxon>Bacillota</taxon>
        <taxon>Clostridia</taxon>
        <taxon>Eubacteriales</taxon>
        <taxon>Eubacteriaceae</taxon>
        <taxon>Garciella</taxon>
    </lineage>
</organism>
<name>A0A1T4MM97_9FIRM</name>
<dbReference type="Gene3D" id="3.40.50.2000">
    <property type="entry name" value="Glycogen Phosphorylase B"/>
    <property type="match status" value="2"/>
</dbReference>
<dbReference type="InterPro" id="IPR050194">
    <property type="entry name" value="Glycosyltransferase_grp1"/>
</dbReference>
<evidence type="ECO:0000259" key="2">
    <source>
        <dbReference type="Pfam" id="PF13439"/>
    </source>
</evidence>